<dbReference type="InterPro" id="IPR050275">
    <property type="entry name" value="PGM_Phosphatase"/>
</dbReference>
<name>I5AQY3_EUBC6</name>
<dbReference type="GO" id="GO:0016791">
    <property type="term" value="F:phosphatase activity"/>
    <property type="evidence" value="ECO:0007669"/>
    <property type="project" value="TreeGrafter"/>
</dbReference>
<dbReference type="STRING" id="633697.EubceDRAFT1_0346"/>
<evidence type="ECO:0000256" key="1">
    <source>
        <dbReference type="ARBA" id="ARBA00023152"/>
    </source>
</evidence>
<accession>I5AQY3</accession>
<dbReference type="EMBL" id="CM001487">
    <property type="protein sequence ID" value="EIM56206.1"/>
    <property type="molecule type" value="Genomic_DNA"/>
</dbReference>
<reference evidence="3 4" key="1">
    <citation type="submission" date="2010-08" db="EMBL/GenBank/DDBJ databases">
        <authorList>
            <consortium name="US DOE Joint Genome Institute (JGI-PGF)"/>
            <person name="Lucas S."/>
            <person name="Copeland A."/>
            <person name="Lapidus A."/>
            <person name="Cheng J.-F."/>
            <person name="Bruce D."/>
            <person name="Goodwin L."/>
            <person name="Pitluck S."/>
            <person name="Land M.L."/>
            <person name="Hauser L."/>
            <person name="Chang Y.-J."/>
            <person name="Anderson I.J."/>
            <person name="Johnson E."/>
            <person name="Mulhopadhyay B."/>
            <person name="Kyrpides N."/>
            <person name="Woyke T.J."/>
        </authorList>
    </citation>
    <scope>NUCLEOTIDE SEQUENCE [LARGE SCALE GENOMIC DNA]</scope>
    <source>
        <strain evidence="3 4">6</strain>
    </source>
</reference>
<gene>
    <name evidence="3" type="ORF">EubceDRAFT1_0346</name>
</gene>
<protein>
    <submittedName>
        <fullName evidence="3">Fructose-2,6-bisphosphatase</fullName>
    </submittedName>
</protein>
<dbReference type="GO" id="GO:0005737">
    <property type="term" value="C:cytoplasm"/>
    <property type="evidence" value="ECO:0007669"/>
    <property type="project" value="TreeGrafter"/>
</dbReference>
<keyword evidence="2" id="KW-0413">Isomerase</keyword>
<dbReference type="CDD" id="cd07067">
    <property type="entry name" value="HP_PGM_like"/>
    <property type="match status" value="1"/>
</dbReference>
<dbReference type="HOGENOM" id="CLU_033323_8_1_9"/>
<dbReference type="PROSITE" id="PS00175">
    <property type="entry name" value="PG_MUTASE"/>
    <property type="match status" value="1"/>
</dbReference>
<organism evidence="3 4">
    <name type="scientific">Eubacterium cellulosolvens (strain ATCC 43171 / JCM 9499 / 6)</name>
    <name type="common">Cillobacterium cellulosolvens</name>
    <dbReference type="NCBI Taxonomy" id="633697"/>
    <lineage>
        <taxon>Bacteria</taxon>
        <taxon>Bacillati</taxon>
        <taxon>Bacillota</taxon>
        <taxon>Clostridia</taxon>
        <taxon>Eubacteriales</taxon>
        <taxon>Eubacteriaceae</taxon>
        <taxon>Eubacterium</taxon>
    </lineage>
</organism>
<dbReference type="eggNOG" id="COG0406">
    <property type="taxonomic scope" value="Bacteria"/>
</dbReference>
<proteinExistence type="predicted"/>
<reference evidence="3 4" key="2">
    <citation type="submission" date="2012-02" db="EMBL/GenBank/DDBJ databases">
        <title>Improved High-Quality Draft sequence of Eubacterium cellulosolvens 6.</title>
        <authorList>
            <consortium name="US DOE Joint Genome Institute"/>
            <person name="Lucas S."/>
            <person name="Han J."/>
            <person name="Lapidus A."/>
            <person name="Cheng J.-F."/>
            <person name="Goodwin L."/>
            <person name="Pitluck S."/>
            <person name="Peters L."/>
            <person name="Mikhailova N."/>
            <person name="Gu W."/>
            <person name="Detter J.C."/>
            <person name="Han C."/>
            <person name="Tapia R."/>
            <person name="Land M."/>
            <person name="Hauser L."/>
            <person name="Kyrpides N."/>
            <person name="Ivanova N."/>
            <person name="Pagani I."/>
            <person name="Johnson E."/>
            <person name="Mukhopadhyay B."/>
            <person name="Anderson I."/>
            <person name="Woyke T."/>
        </authorList>
    </citation>
    <scope>NUCLEOTIDE SEQUENCE [LARGE SCALE GENOMIC DNA]</scope>
    <source>
        <strain evidence="3 4">6</strain>
    </source>
</reference>
<dbReference type="Proteomes" id="UP000005753">
    <property type="component" value="Chromosome"/>
</dbReference>
<dbReference type="SMART" id="SM00855">
    <property type="entry name" value="PGAM"/>
    <property type="match status" value="1"/>
</dbReference>
<keyword evidence="4" id="KW-1185">Reference proteome</keyword>
<dbReference type="PANTHER" id="PTHR48100">
    <property type="entry name" value="BROAD-SPECIFICITY PHOSPHATASE YOR283W-RELATED"/>
    <property type="match status" value="1"/>
</dbReference>
<evidence type="ECO:0000313" key="3">
    <source>
        <dbReference type="EMBL" id="EIM56206.1"/>
    </source>
</evidence>
<sequence>MYNKSKPMHIVLIRHGQTPGNLEKRYVGSTDEPLLPEAAGRLTELRNGILHEECERAELLFSSPMKRCVQTAEILCPSHTPYLMEDFRECDFGRFEYKNYRDLSGDPDYQRWIDSMGTLPFPDGESREVFSLRCCNAFLNAIRIGQHEKAGRLFFVVHGGTIMSILERWALPHRDYYEWQCGNSCGFTAELCPGQDQDFSLSNITSFS</sequence>
<dbReference type="Pfam" id="PF00300">
    <property type="entry name" value="His_Phos_1"/>
    <property type="match status" value="1"/>
</dbReference>
<dbReference type="InterPro" id="IPR013078">
    <property type="entry name" value="His_Pase_superF_clade-1"/>
</dbReference>
<dbReference type="Gene3D" id="3.40.50.1240">
    <property type="entry name" value="Phosphoglycerate mutase-like"/>
    <property type="match status" value="1"/>
</dbReference>
<dbReference type="PANTHER" id="PTHR48100:SF1">
    <property type="entry name" value="HISTIDINE PHOSPHATASE FAMILY PROTEIN-RELATED"/>
    <property type="match status" value="1"/>
</dbReference>
<evidence type="ECO:0000313" key="4">
    <source>
        <dbReference type="Proteomes" id="UP000005753"/>
    </source>
</evidence>
<dbReference type="InterPro" id="IPR029033">
    <property type="entry name" value="His_PPase_superfam"/>
</dbReference>
<evidence type="ECO:0000256" key="2">
    <source>
        <dbReference type="ARBA" id="ARBA00023235"/>
    </source>
</evidence>
<dbReference type="AlphaFoldDB" id="I5AQY3"/>
<keyword evidence="1" id="KW-0324">Glycolysis</keyword>
<dbReference type="InterPro" id="IPR001345">
    <property type="entry name" value="PG/BPGM_mutase_AS"/>
</dbReference>
<dbReference type="SUPFAM" id="SSF53254">
    <property type="entry name" value="Phosphoglycerate mutase-like"/>
    <property type="match status" value="1"/>
</dbReference>